<dbReference type="InterPro" id="IPR000719">
    <property type="entry name" value="Prot_kinase_dom"/>
</dbReference>
<dbReference type="Pfam" id="PF00069">
    <property type="entry name" value="Pkinase"/>
    <property type="match status" value="1"/>
</dbReference>
<evidence type="ECO:0000313" key="3">
    <source>
        <dbReference type="EMBL" id="KAF2182446.1"/>
    </source>
</evidence>
<dbReference type="SMART" id="SM00220">
    <property type="entry name" value="S_TKc"/>
    <property type="match status" value="1"/>
</dbReference>
<evidence type="ECO:0000256" key="1">
    <source>
        <dbReference type="SAM" id="MobiDB-lite"/>
    </source>
</evidence>
<keyword evidence="3" id="KW-0808">Transferase</keyword>
<dbReference type="Gene3D" id="1.10.510.10">
    <property type="entry name" value="Transferase(Phosphotransferase) domain 1"/>
    <property type="match status" value="2"/>
</dbReference>
<evidence type="ECO:0000259" key="2">
    <source>
        <dbReference type="PROSITE" id="PS50011"/>
    </source>
</evidence>
<dbReference type="GO" id="GO:0005524">
    <property type="term" value="F:ATP binding"/>
    <property type="evidence" value="ECO:0007669"/>
    <property type="project" value="InterPro"/>
</dbReference>
<dbReference type="Proteomes" id="UP000800200">
    <property type="component" value="Unassembled WGS sequence"/>
</dbReference>
<protein>
    <submittedName>
        <fullName evidence="3">Kinase-like protein</fullName>
    </submittedName>
</protein>
<dbReference type="SUPFAM" id="SSF56112">
    <property type="entry name" value="Protein kinase-like (PK-like)"/>
    <property type="match status" value="1"/>
</dbReference>
<dbReference type="PANTHER" id="PTHR24359">
    <property type="entry name" value="SERINE/THREONINE-PROTEIN KINASE SBK1"/>
    <property type="match status" value="1"/>
</dbReference>
<feature type="region of interest" description="Disordered" evidence="1">
    <location>
        <begin position="1"/>
        <end position="20"/>
    </location>
</feature>
<accession>A0A6A6DXN1</accession>
<keyword evidence="3" id="KW-0418">Kinase</keyword>
<reference evidence="3" key="1">
    <citation type="journal article" date="2020" name="Stud. Mycol.">
        <title>101 Dothideomycetes genomes: a test case for predicting lifestyles and emergence of pathogens.</title>
        <authorList>
            <person name="Haridas S."/>
            <person name="Albert R."/>
            <person name="Binder M."/>
            <person name="Bloem J."/>
            <person name="Labutti K."/>
            <person name="Salamov A."/>
            <person name="Andreopoulos B."/>
            <person name="Baker S."/>
            <person name="Barry K."/>
            <person name="Bills G."/>
            <person name="Bluhm B."/>
            <person name="Cannon C."/>
            <person name="Castanera R."/>
            <person name="Culley D."/>
            <person name="Daum C."/>
            <person name="Ezra D."/>
            <person name="Gonzalez J."/>
            <person name="Henrissat B."/>
            <person name="Kuo A."/>
            <person name="Liang C."/>
            <person name="Lipzen A."/>
            <person name="Lutzoni F."/>
            <person name="Magnuson J."/>
            <person name="Mondo S."/>
            <person name="Nolan M."/>
            <person name="Ohm R."/>
            <person name="Pangilinan J."/>
            <person name="Park H.-J."/>
            <person name="Ramirez L."/>
            <person name="Alfaro M."/>
            <person name="Sun H."/>
            <person name="Tritt A."/>
            <person name="Yoshinaga Y."/>
            <person name="Zwiers L.-H."/>
            <person name="Turgeon B."/>
            <person name="Goodwin S."/>
            <person name="Spatafora J."/>
            <person name="Crous P."/>
            <person name="Grigoriev I."/>
        </authorList>
    </citation>
    <scope>NUCLEOTIDE SEQUENCE</scope>
    <source>
        <strain evidence="3">CBS 207.26</strain>
    </source>
</reference>
<dbReference type="PANTHER" id="PTHR24359:SF1">
    <property type="entry name" value="INHIBITOR OF NUCLEAR FACTOR KAPPA-B KINASE EPSILON SUBUNIT HOMOLOG 1-RELATED"/>
    <property type="match status" value="1"/>
</dbReference>
<evidence type="ECO:0000313" key="4">
    <source>
        <dbReference type="Proteomes" id="UP000800200"/>
    </source>
</evidence>
<dbReference type="PROSITE" id="PS50011">
    <property type="entry name" value="PROTEIN_KINASE_DOM"/>
    <property type="match status" value="1"/>
</dbReference>
<feature type="domain" description="Protein kinase" evidence="2">
    <location>
        <begin position="107"/>
        <end position="380"/>
    </location>
</feature>
<sequence>MAPRLNAPPSAYEHTQPATSDSRRILGKCFADNPGHLLPENSIARLITKETIRRELPDQFRSPQLVDFIYVHAGKVFATTVFSQVRGNDLDASMETFQSHQFTDKKLPIGITLCGRAFSQVYEYEIHEDHLQISIPSHGGRVHVAIKELTNDAANRDAEQAWEQEANALDAIIDLKHSHLISRIAAFRRGEKMFFMFQWADGGSLRDFWQKHPKPNLDGDLIRDILVQLRGLASALSALHNYNARDERESLESYRHGDLKPENILRRPRTSTRYDTVRYEAPEAVIGLRQARPRRYDVWSMGCIIMEMIIWLLYGYDALIKFNAELKGDSSDEAGFYEKKEIDGQRTAEVHLAARKWMDQHVPGRGMHPKQRPWSTSRVS</sequence>
<proteinExistence type="predicted"/>
<dbReference type="OrthoDB" id="4062651at2759"/>
<dbReference type="CDD" id="cd00180">
    <property type="entry name" value="PKc"/>
    <property type="match status" value="1"/>
</dbReference>
<dbReference type="InterPro" id="IPR011009">
    <property type="entry name" value="Kinase-like_dom_sf"/>
</dbReference>
<dbReference type="EMBL" id="ML994648">
    <property type="protein sequence ID" value="KAF2182446.1"/>
    <property type="molecule type" value="Genomic_DNA"/>
</dbReference>
<feature type="region of interest" description="Disordered" evidence="1">
    <location>
        <begin position="361"/>
        <end position="380"/>
    </location>
</feature>
<dbReference type="AlphaFoldDB" id="A0A6A6DXN1"/>
<dbReference type="GO" id="GO:0004674">
    <property type="term" value="F:protein serine/threonine kinase activity"/>
    <property type="evidence" value="ECO:0007669"/>
    <property type="project" value="TreeGrafter"/>
</dbReference>
<keyword evidence="4" id="KW-1185">Reference proteome</keyword>
<gene>
    <name evidence="3" type="ORF">K469DRAFT_752208</name>
</gene>
<organism evidence="3 4">
    <name type="scientific">Zopfia rhizophila CBS 207.26</name>
    <dbReference type="NCBI Taxonomy" id="1314779"/>
    <lineage>
        <taxon>Eukaryota</taxon>
        <taxon>Fungi</taxon>
        <taxon>Dikarya</taxon>
        <taxon>Ascomycota</taxon>
        <taxon>Pezizomycotina</taxon>
        <taxon>Dothideomycetes</taxon>
        <taxon>Dothideomycetes incertae sedis</taxon>
        <taxon>Zopfiaceae</taxon>
        <taxon>Zopfia</taxon>
    </lineage>
</organism>
<name>A0A6A6DXN1_9PEZI</name>